<keyword evidence="1" id="KW-0269">Exonuclease</keyword>
<dbReference type="InterPro" id="IPR036866">
    <property type="entry name" value="RibonucZ/Hydroxyglut_hydro"/>
</dbReference>
<evidence type="ECO:0000313" key="2">
    <source>
        <dbReference type="Proteomes" id="UP000318661"/>
    </source>
</evidence>
<dbReference type="Gene3D" id="3.60.15.10">
    <property type="entry name" value="Ribonuclease Z/Hydroxyacylglutathione hydrolase-like"/>
    <property type="match status" value="1"/>
</dbReference>
<feature type="non-terminal residue" evidence="1">
    <location>
        <position position="82"/>
    </location>
</feature>
<dbReference type="AlphaFoldDB" id="A0A537LJE7"/>
<protein>
    <submittedName>
        <fullName evidence="1">Exonuclease</fullName>
    </submittedName>
</protein>
<organism evidence="1 2">
    <name type="scientific">Candidatus Segetimicrobium genomatis</name>
    <dbReference type="NCBI Taxonomy" id="2569760"/>
    <lineage>
        <taxon>Bacteria</taxon>
        <taxon>Bacillati</taxon>
        <taxon>Candidatus Sysuimicrobiota</taxon>
        <taxon>Candidatus Sysuimicrobiia</taxon>
        <taxon>Candidatus Sysuimicrobiales</taxon>
        <taxon>Candidatus Segetimicrobiaceae</taxon>
        <taxon>Candidatus Segetimicrobium</taxon>
    </lineage>
</organism>
<accession>A0A537LJE7</accession>
<dbReference type="EMBL" id="VBAJ01000123">
    <property type="protein sequence ID" value="TMJ08131.1"/>
    <property type="molecule type" value="Genomic_DNA"/>
</dbReference>
<dbReference type="Proteomes" id="UP000318661">
    <property type="component" value="Unassembled WGS sequence"/>
</dbReference>
<dbReference type="GO" id="GO:0004527">
    <property type="term" value="F:exonuclease activity"/>
    <property type="evidence" value="ECO:0007669"/>
    <property type="project" value="UniProtKB-KW"/>
</dbReference>
<proteinExistence type="predicted"/>
<comment type="caution">
    <text evidence="1">The sequence shown here is derived from an EMBL/GenBank/DDBJ whole genome shotgun (WGS) entry which is preliminary data.</text>
</comment>
<evidence type="ECO:0000313" key="1">
    <source>
        <dbReference type="EMBL" id="TMJ08131.1"/>
    </source>
</evidence>
<name>A0A537LJE7_9BACT</name>
<keyword evidence="1" id="KW-0540">Nuclease</keyword>
<dbReference type="SUPFAM" id="SSF56281">
    <property type="entry name" value="Metallo-hydrolase/oxidoreductase"/>
    <property type="match status" value="1"/>
</dbReference>
<sequence>MSTVITVYDGANTIGGNKIFLEDGDTAVFIDFGTPFHARGLYFEEFMQPRSRTGLLDLIQMGLLPPIVGVYRSDMEDPTGRA</sequence>
<keyword evidence="1" id="KW-0378">Hydrolase</keyword>
<gene>
    <name evidence="1" type="ORF">E6G99_05030</name>
</gene>
<reference evidence="1 2" key="1">
    <citation type="journal article" date="2019" name="Nat. Microbiol.">
        <title>Mediterranean grassland soil C-N compound turnover is dependent on rainfall and depth, and is mediated by genomically divergent microorganisms.</title>
        <authorList>
            <person name="Diamond S."/>
            <person name="Andeer P.F."/>
            <person name="Li Z."/>
            <person name="Crits-Christoph A."/>
            <person name="Burstein D."/>
            <person name="Anantharaman K."/>
            <person name="Lane K.R."/>
            <person name="Thomas B.C."/>
            <person name="Pan C."/>
            <person name="Northen T.R."/>
            <person name="Banfield J.F."/>
        </authorList>
    </citation>
    <scope>NUCLEOTIDE SEQUENCE [LARGE SCALE GENOMIC DNA]</scope>
    <source>
        <strain evidence="1">NP_2</strain>
    </source>
</reference>